<gene>
    <name evidence="1" type="ORF">GBK04_20325</name>
</gene>
<dbReference type="EMBL" id="WHLY01000002">
    <property type="protein sequence ID" value="MPR35632.1"/>
    <property type="molecule type" value="Genomic_DNA"/>
</dbReference>
<sequence>MKDFCVNRPRGIAAFLLLTICISCTDNTGVTPPAPTNDVGIKETTLGKVLTDASGKTLYFFAKDVAGTSACSGGCLDTWPVFSKTISRLDPSLNSADFGSITRADGTTQTTFKGWPLYYYKNDAAAGEVKGENVGTVWFVAKPTYSIMLASAQLVGNDGKSYTGDYKEGTGVTQFFVDETGRTLYGFANDKKNTNKYTKADFSNDATWPIYTAELKDLPSTIDKSLFSVIDVFGKKQLTYKGWPLYYFGSDNGVRGATKGVSVPKPGIWPIVNLDSPNAPE</sequence>
<organism evidence="1 2">
    <name type="scientific">Salmonirosea aquatica</name>
    <dbReference type="NCBI Taxonomy" id="2654236"/>
    <lineage>
        <taxon>Bacteria</taxon>
        <taxon>Pseudomonadati</taxon>
        <taxon>Bacteroidota</taxon>
        <taxon>Cytophagia</taxon>
        <taxon>Cytophagales</taxon>
        <taxon>Spirosomataceae</taxon>
        <taxon>Salmonirosea</taxon>
    </lineage>
</organism>
<dbReference type="Pfam" id="PF03640">
    <property type="entry name" value="Lipoprotein_15"/>
    <property type="match status" value="3"/>
</dbReference>
<dbReference type="PANTHER" id="PTHR39335">
    <property type="entry name" value="BLL4220 PROTEIN"/>
    <property type="match status" value="1"/>
</dbReference>
<evidence type="ECO:0008006" key="3">
    <source>
        <dbReference type="Google" id="ProtNLM"/>
    </source>
</evidence>
<dbReference type="InterPro" id="IPR005297">
    <property type="entry name" value="Lipoprotein_repeat"/>
</dbReference>
<proteinExistence type="predicted"/>
<dbReference type="PANTHER" id="PTHR39335:SF1">
    <property type="entry name" value="BLL4220 PROTEIN"/>
    <property type="match status" value="1"/>
</dbReference>
<evidence type="ECO:0000313" key="2">
    <source>
        <dbReference type="Proteomes" id="UP000479293"/>
    </source>
</evidence>
<comment type="caution">
    <text evidence="1">The sequence shown here is derived from an EMBL/GenBank/DDBJ whole genome shotgun (WGS) entry which is preliminary data.</text>
</comment>
<protein>
    <recommendedName>
        <fullName evidence="3">Lipoprotein</fullName>
    </recommendedName>
</protein>
<name>A0A7C9FSS1_9BACT</name>
<dbReference type="GO" id="GO:0043448">
    <property type="term" value="P:alkane catabolic process"/>
    <property type="evidence" value="ECO:0007669"/>
    <property type="project" value="TreeGrafter"/>
</dbReference>
<dbReference type="RefSeq" id="WP_152762859.1">
    <property type="nucleotide sequence ID" value="NZ_WHLY01000002.1"/>
</dbReference>
<keyword evidence="2" id="KW-1185">Reference proteome</keyword>
<reference evidence="1 2" key="1">
    <citation type="submission" date="2019-10" db="EMBL/GenBank/DDBJ databases">
        <title>Draft Genome Sequence of Cytophagaceae sp. SJW1-29.</title>
        <authorList>
            <person name="Choi A."/>
        </authorList>
    </citation>
    <scope>NUCLEOTIDE SEQUENCE [LARGE SCALE GENOMIC DNA]</scope>
    <source>
        <strain evidence="1 2">SJW1-29</strain>
    </source>
</reference>
<dbReference type="Proteomes" id="UP000479293">
    <property type="component" value="Unassembled WGS sequence"/>
</dbReference>
<dbReference type="AlphaFoldDB" id="A0A7C9FSS1"/>
<accession>A0A7C9FSS1</accession>
<evidence type="ECO:0000313" key="1">
    <source>
        <dbReference type="EMBL" id="MPR35632.1"/>
    </source>
</evidence>